<dbReference type="OrthoDB" id="9787225at2"/>
<dbReference type="KEGG" id="cthd:CDO33_18625"/>
<keyword evidence="5" id="KW-0378">Hydrolase</keyword>
<dbReference type="InterPro" id="IPR002477">
    <property type="entry name" value="Peptidoglycan-bd-like"/>
</dbReference>
<dbReference type="GO" id="GO:0016757">
    <property type="term" value="F:glycosyltransferase activity"/>
    <property type="evidence" value="ECO:0007669"/>
    <property type="project" value="UniProtKB-KW"/>
</dbReference>
<keyword evidence="3" id="KW-0328">Glycosyltransferase</keyword>
<dbReference type="GO" id="GO:0071555">
    <property type="term" value="P:cell wall organization"/>
    <property type="evidence" value="ECO:0007669"/>
    <property type="project" value="UniProtKB-UniRule"/>
</dbReference>
<evidence type="ECO:0000256" key="7">
    <source>
        <dbReference type="ARBA" id="ARBA00022984"/>
    </source>
</evidence>
<evidence type="ECO:0000313" key="11">
    <source>
        <dbReference type="EMBL" id="PNT95472.1"/>
    </source>
</evidence>
<organism evidence="11 12">
    <name type="scientific">Clostridium thermosuccinogenes</name>
    <dbReference type="NCBI Taxonomy" id="84032"/>
    <lineage>
        <taxon>Bacteria</taxon>
        <taxon>Bacillati</taxon>
        <taxon>Bacillota</taxon>
        <taxon>Clostridia</taxon>
        <taxon>Eubacteriales</taxon>
        <taxon>Clostridiaceae</taxon>
        <taxon>Clostridium</taxon>
    </lineage>
</organism>
<dbReference type="PANTHER" id="PTHR30582">
    <property type="entry name" value="L,D-TRANSPEPTIDASE"/>
    <property type="match status" value="1"/>
</dbReference>
<evidence type="ECO:0000256" key="1">
    <source>
        <dbReference type="ARBA" id="ARBA00004752"/>
    </source>
</evidence>
<evidence type="ECO:0000256" key="8">
    <source>
        <dbReference type="ARBA" id="ARBA00023316"/>
    </source>
</evidence>
<evidence type="ECO:0000259" key="10">
    <source>
        <dbReference type="PROSITE" id="PS52029"/>
    </source>
</evidence>
<comment type="caution">
    <text evidence="11">The sequence shown here is derived from an EMBL/GenBank/DDBJ whole genome shotgun (WGS) entry which is preliminary data.</text>
</comment>
<dbReference type="InterPro" id="IPR005490">
    <property type="entry name" value="LD_TPept_cat_dom"/>
</dbReference>
<dbReference type="SUPFAM" id="SSF47090">
    <property type="entry name" value="PGBD-like"/>
    <property type="match status" value="1"/>
</dbReference>
<dbReference type="UniPathway" id="UPA00219"/>
<comment type="similarity">
    <text evidence="2">Belongs to the YkuD family.</text>
</comment>
<dbReference type="GO" id="GO:0008360">
    <property type="term" value="P:regulation of cell shape"/>
    <property type="evidence" value="ECO:0007669"/>
    <property type="project" value="UniProtKB-UniRule"/>
</dbReference>
<dbReference type="GO" id="GO:0005576">
    <property type="term" value="C:extracellular region"/>
    <property type="evidence" value="ECO:0007669"/>
    <property type="project" value="TreeGrafter"/>
</dbReference>
<dbReference type="Proteomes" id="UP000236151">
    <property type="component" value="Unassembled WGS sequence"/>
</dbReference>
<accession>A0A2K2F7Q9</accession>
<dbReference type="EMBL" id="NIOJ01000066">
    <property type="protein sequence ID" value="PNT95472.1"/>
    <property type="molecule type" value="Genomic_DNA"/>
</dbReference>
<keyword evidence="8 9" id="KW-0961">Cell wall biogenesis/degradation</keyword>
<dbReference type="SUPFAM" id="SSF141523">
    <property type="entry name" value="L,D-transpeptidase catalytic domain-like"/>
    <property type="match status" value="1"/>
</dbReference>
<keyword evidence="4" id="KW-0808">Transferase</keyword>
<sequence>MNRNLLILIFSAILALLVGWQAYLDYADQRDLNKSAKETAAKQDYCIFIEIEDKKLYLLQDGKPIKEYPIASGTADTPSPLGYWKIINKGDWGEGFGGRWMGLNVPWGTYGIHGTTRPSSIGHAATHGCIRMHNKHVAELYSIVPHGTPVVIVNGSFGPFGRKFTEINPGDRGADVMAIQMRLKELGYFKGWVSGIYEDDLKFAVHNFQKKNGLKVKNAITRDDWLKMGFREFE</sequence>
<dbReference type="InterPro" id="IPR050979">
    <property type="entry name" value="LD-transpeptidase"/>
</dbReference>
<evidence type="ECO:0000313" key="12">
    <source>
        <dbReference type="Proteomes" id="UP000236151"/>
    </source>
</evidence>
<comment type="pathway">
    <text evidence="1 9">Cell wall biogenesis; peptidoglycan biosynthesis.</text>
</comment>
<gene>
    <name evidence="11" type="ORF">CDQ84_17050</name>
</gene>
<keyword evidence="12" id="KW-1185">Reference proteome</keyword>
<evidence type="ECO:0000256" key="3">
    <source>
        <dbReference type="ARBA" id="ARBA00022676"/>
    </source>
</evidence>
<dbReference type="InterPro" id="IPR036366">
    <property type="entry name" value="PGBDSf"/>
</dbReference>
<dbReference type="Gene3D" id="1.10.101.10">
    <property type="entry name" value="PGBD-like superfamily/PGBD"/>
    <property type="match status" value="1"/>
</dbReference>
<dbReference type="RefSeq" id="WP_103082945.1">
    <property type="nucleotide sequence ID" value="NZ_CP021850.1"/>
</dbReference>
<evidence type="ECO:0000256" key="2">
    <source>
        <dbReference type="ARBA" id="ARBA00005992"/>
    </source>
</evidence>
<dbReference type="PANTHER" id="PTHR30582:SF24">
    <property type="entry name" value="L,D-TRANSPEPTIDASE ERFK_SRFK-RELATED"/>
    <property type="match status" value="1"/>
</dbReference>
<evidence type="ECO:0000256" key="6">
    <source>
        <dbReference type="ARBA" id="ARBA00022960"/>
    </source>
</evidence>
<dbReference type="InterPro" id="IPR038063">
    <property type="entry name" value="Transpep_catalytic_dom"/>
</dbReference>
<keyword evidence="6 9" id="KW-0133">Cell shape</keyword>
<dbReference type="PROSITE" id="PS52029">
    <property type="entry name" value="LD_TPASE"/>
    <property type="match status" value="1"/>
</dbReference>
<dbReference type="Pfam" id="PF01471">
    <property type="entry name" value="PG_binding_1"/>
    <property type="match status" value="1"/>
</dbReference>
<feature type="active site" description="Nucleophile" evidence="9">
    <location>
        <position position="129"/>
    </location>
</feature>
<proteinExistence type="inferred from homology"/>
<feature type="active site" description="Proton donor/acceptor" evidence="9">
    <location>
        <position position="113"/>
    </location>
</feature>
<dbReference type="GO" id="GO:0018104">
    <property type="term" value="P:peptidoglycan-protein cross-linking"/>
    <property type="evidence" value="ECO:0007669"/>
    <property type="project" value="TreeGrafter"/>
</dbReference>
<dbReference type="Gene3D" id="2.40.440.10">
    <property type="entry name" value="L,D-transpeptidase catalytic domain-like"/>
    <property type="match status" value="1"/>
</dbReference>
<evidence type="ECO:0000256" key="4">
    <source>
        <dbReference type="ARBA" id="ARBA00022679"/>
    </source>
</evidence>
<name>A0A2K2F7Q9_9CLOT</name>
<feature type="domain" description="L,D-TPase catalytic" evidence="10">
    <location>
        <begin position="45"/>
        <end position="153"/>
    </location>
</feature>
<protein>
    <recommendedName>
        <fullName evidence="10">L,D-TPase catalytic domain-containing protein</fullName>
    </recommendedName>
</protein>
<evidence type="ECO:0000256" key="9">
    <source>
        <dbReference type="PROSITE-ProRule" id="PRU01373"/>
    </source>
</evidence>
<dbReference type="GO" id="GO:0071972">
    <property type="term" value="F:peptidoglycan L,D-transpeptidase activity"/>
    <property type="evidence" value="ECO:0007669"/>
    <property type="project" value="TreeGrafter"/>
</dbReference>
<dbReference type="InterPro" id="IPR036365">
    <property type="entry name" value="PGBD-like_sf"/>
</dbReference>
<keyword evidence="7 9" id="KW-0573">Peptidoglycan synthesis</keyword>
<dbReference type="Pfam" id="PF03734">
    <property type="entry name" value="YkuD"/>
    <property type="match status" value="1"/>
</dbReference>
<reference evidence="11 12" key="1">
    <citation type="submission" date="2017-06" db="EMBL/GenBank/DDBJ databases">
        <title>Investigating the central metabolism of Clostridium thermosuccinogenes.</title>
        <authorList>
            <person name="Koendjbiharie J.G."/>
            <person name="van Kranenburg R."/>
        </authorList>
    </citation>
    <scope>NUCLEOTIDE SEQUENCE [LARGE SCALE GENOMIC DNA]</scope>
    <source>
        <strain evidence="11 12">DSM 5806</strain>
    </source>
</reference>
<dbReference type="CDD" id="cd16913">
    <property type="entry name" value="YkuD_like"/>
    <property type="match status" value="1"/>
</dbReference>
<dbReference type="AlphaFoldDB" id="A0A2K2F7Q9"/>
<evidence type="ECO:0000256" key="5">
    <source>
        <dbReference type="ARBA" id="ARBA00022801"/>
    </source>
</evidence>